<sequence>MGAWVIQNAPISCMTPKVARFLGSVIGEIEEIDLGGTCNCLGTFMRVGVKFDVTKPECIENEDRRFMEELDMENRSVWQHRNKAGQTKKWKCVLRTPISNSLLVSCTSNLGLHCFSPKKASLKSAKNPSSSRKSCFLSKMDVNV</sequence>
<keyword evidence="2" id="KW-1185">Reference proteome</keyword>
<gene>
    <name evidence="1" type="ORF">PanWU01x14_111090</name>
</gene>
<evidence type="ECO:0000313" key="2">
    <source>
        <dbReference type="Proteomes" id="UP000237105"/>
    </source>
</evidence>
<dbReference type="EMBL" id="JXTB01000081">
    <property type="protein sequence ID" value="PON66243.1"/>
    <property type="molecule type" value="Genomic_DNA"/>
</dbReference>
<protein>
    <submittedName>
        <fullName evidence="1">Uncharacterized protein</fullName>
    </submittedName>
</protein>
<reference evidence="2" key="1">
    <citation type="submission" date="2016-06" db="EMBL/GenBank/DDBJ databases">
        <title>Parallel loss of symbiosis genes in relatives of nitrogen-fixing non-legume Parasponia.</title>
        <authorList>
            <person name="Van Velzen R."/>
            <person name="Holmer R."/>
            <person name="Bu F."/>
            <person name="Rutten L."/>
            <person name="Van Zeijl A."/>
            <person name="Liu W."/>
            <person name="Santuari L."/>
            <person name="Cao Q."/>
            <person name="Sharma T."/>
            <person name="Shen D."/>
            <person name="Roswanjaya Y."/>
            <person name="Wardhani T."/>
            <person name="Kalhor M.S."/>
            <person name="Jansen J."/>
            <person name="Van den Hoogen J."/>
            <person name="Gungor B."/>
            <person name="Hartog M."/>
            <person name="Hontelez J."/>
            <person name="Verver J."/>
            <person name="Yang W.-C."/>
            <person name="Schijlen E."/>
            <person name="Repin R."/>
            <person name="Schilthuizen M."/>
            <person name="Schranz E."/>
            <person name="Heidstra R."/>
            <person name="Miyata K."/>
            <person name="Fedorova E."/>
            <person name="Kohlen W."/>
            <person name="Bisseling T."/>
            <person name="Smit S."/>
            <person name="Geurts R."/>
        </authorList>
    </citation>
    <scope>NUCLEOTIDE SEQUENCE [LARGE SCALE GENOMIC DNA]</scope>
    <source>
        <strain evidence="2">cv. WU1-14</strain>
    </source>
</reference>
<name>A0A2P5CYX8_PARAD</name>
<dbReference type="OrthoDB" id="1750606at2759"/>
<dbReference type="AlphaFoldDB" id="A0A2P5CYX8"/>
<comment type="caution">
    <text evidence="1">The sequence shown here is derived from an EMBL/GenBank/DDBJ whole genome shotgun (WGS) entry which is preliminary data.</text>
</comment>
<proteinExistence type="predicted"/>
<dbReference type="Proteomes" id="UP000237105">
    <property type="component" value="Unassembled WGS sequence"/>
</dbReference>
<accession>A0A2P5CYX8</accession>
<organism evidence="1 2">
    <name type="scientific">Parasponia andersonii</name>
    <name type="common">Sponia andersonii</name>
    <dbReference type="NCBI Taxonomy" id="3476"/>
    <lineage>
        <taxon>Eukaryota</taxon>
        <taxon>Viridiplantae</taxon>
        <taxon>Streptophyta</taxon>
        <taxon>Embryophyta</taxon>
        <taxon>Tracheophyta</taxon>
        <taxon>Spermatophyta</taxon>
        <taxon>Magnoliopsida</taxon>
        <taxon>eudicotyledons</taxon>
        <taxon>Gunneridae</taxon>
        <taxon>Pentapetalae</taxon>
        <taxon>rosids</taxon>
        <taxon>fabids</taxon>
        <taxon>Rosales</taxon>
        <taxon>Cannabaceae</taxon>
        <taxon>Parasponia</taxon>
    </lineage>
</organism>
<evidence type="ECO:0000313" key="1">
    <source>
        <dbReference type="EMBL" id="PON66243.1"/>
    </source>
</evidence>